<evidence type="ECO:0000256" key="5">
    <source>
        <dbReference type="ARBA" id="ARBA00022764"/>
    </source>
</evidence>
<dbReference type="OrthoDB" id="9802127at2"/>
<feature type="chain" id="PRO_5030008079" evidence="6">
    <location>
        <begin position="25"/>
        <end position="256"/>
    </location>
</feature>
<gene>
    <name evidence="7" type="primary">acfC</name>
    <name evidence="7" type="ordered locus">VC0395_A0366</name>
</gene>
<accession>A0A0H3AFF2</accession>
<sequence length="256" mass="28576">MYFMKSKNRFLLISLLSFSTSVFADVNLYGPGGPHVPLIKVAESFEKSQSKRVNITFGPQATWNDKAKKNADILFGASEHSALAIAEGHSERFSKFNIHPVFMREAIILVKKGNPKNIKGMADLLKPGIGIVVNDGAGVSNTSGTAVWEDSVGRMKNVEKLQAFRSNIHVFAPNSGSARKAFVDGEDIDAWITWVDWAIANPTIGDMVRMEDEYRIYRDFNVVLAKNPSSEAIDFFDYLTKSKDAEAIFQHYGWFK</sequence>
<evidence type="ECO:0000256" key="4">
    <source>
        <dbReference type="ARBA" id="ARBA00022729"/>
    </source>
</evidence>
<proteinExistence type="inferred from homology"/>
<dbReference type="AlphaFoldDB" id="A0A0H3AFF2"/>
<dbReference type="GO" id="GO:0042597">
    <property type="term" value="C:periplasmic space"/>
    <property type="evidence" value="ECO:0007669"/>
    <property type="project" value="UniProtKB-SubCell"/>
</dbReference>
<organism evidence="7 8">
    <name type="scientific">Vibrio cholerae serotype O1 (strain ATCC 39541 / Classical Ogawa 395 / O395)</name>
    <dbReference type="NCBI Taxonomy" id="345073"/>
    <lineage>
        <taxon>Bacteria</taxon>
        <taxon>Pseudomonadati</taxon>
        <taxon>Pseudomonadota</taxon>
        <taxon>Gammaproteobacteria</taxon>
        <taxon>Vibrionales</taxon>
        <taxon>Vibrionaceae</taxon>
        <taxon>Vibrio</taxon>
    </lineage>
</organism>
<keyword evidence="4 6" id="KW-0732">Signal</keyword>
<evidence type="ECO:0000256" key="3">
    <source>
        <dbReference type="ARBA" id="ARBA00022448"/>
    </source>
</evidence>
<evidence type="ECO:0000313" key="7">
    <source>
        <dbReference type="EMBL" id="ABQ19549.1"/>
    </source>
</evidence>
<comment type="subcellular location">
    <subcellularLocation>
        <location evidence="1">Periplasm</location>
    </subcellularLocation>
</comment>
<dbReference type="PATRIC" id="fig|345073.21.peg.829"/>
<evidence type="ECO:0000256" key="6">
    <source>
        <dbReference type="SAM" id="SignalP"/>
    </source>
</evidence>
<dbReference type="SMR" id="A0A0H3AFF2"/>
<dbReference type="GO" id="GO:1902358">
    <property type="term" value="P:sulfate transmembrane transport"/>
    <property type="evidence" value="ECO:0007669"/>
    <property type="project" value="InterPro"/>
</dbReference>
<comment type="similarity">
    <text evidence="2">Belongs to the prokaryotic sulfate-binding protein family.</text>
</comment>
<dbReference type="CDD" id="cd13519">
    <property type="entry name" value="PBP2_PEB3_AcfC"/>
    <property type="match status" value="1"/>
</dbReference>
<feature type="signal peptide" evidence="6">
    <location>
        <begin position="1"/>
        <end position="24"/>
    </location>
</feature>
<dbReference type="Proteomes" id="UP000000249">
    <property type="component" value="Chromosome 1"/>
</dbReference>
<dbReference type="eggNOG" id="COG4588">
    <property type="taxonomic scope" value="Bacteria"/>
</dbReference>
<dbReference type="InterPro" id="IPR005669">
    <property type="entry name" value="Thiosulph/SO4-bd"/>
</dbReference>
<dbReference type="KEGG" id="vcr:VC395_0857"/>
<evidence type="ECO:0000313" key="8">
    <source>
        <dbReference type="Proteomes" id="UP000000249"/>
    </source>
</evidence>
<dbReference type="RefSeq" id="WP_001880633.1">
    <property type="nucleotide sequence ID" value="NC_009457.1"/>
</dbReference>
<keyword evidence="3" id="KW-0813">Transport</keyword>
<dbReference type="PANTHER" id="PTHR30368:SF2">
    <property type="entry name" value="SULFATE-BINDING PROTEIN"/>
    <property type="match status" value="1"/>
</dbReference>
<dbReference type="KEGG" id="vco:VC0395_A0366"/>
<protein>
    <submittedName>
        <fullName evidence="7">Accessory colonization factor AcfC</fullName>
    </submittedName>
</protein>
<dbReference type="PANTHER" id="PTHR30368">
    <property type="entry name" value="SULFATE-BINDING PROTEIN"/>
    <property type="match status" value="1"/>
</dbReference>
<dbReference type="SUPFAM" id="SSF53850">
    <property type="entry name" value="Periplasmic binding protein-like II"/>
    <property type="match status" value="1"/>
</dbReference>
<dbReference type="GO" id="GO:0140104">
    <property type="term" value="F:molecular carrier activity"/>
    <property type="evidence" value="ECO:0007669"/>
    <property type="project" value="InterPro"/>
</dbReference>
<dbReference type="EMBL" id="CP000627">
    <property type="protein sequence ID" value="ABQ19549.1"/>
    <property type="molecule type" value="Genomic_DNA"/>
</dbReference>
<dbReference type="Pfam" id="PF13531">
    <property type="entry name" value="SBP_bac_11"/>
    <property type="match status" value="1"/>
</dbReference>
<reference evidence="7 8" key="1">
    <citation type="submission" date="2007-03" db="EMBL/GenBank/DDBJ databases">
        <authorList>
            <person name="Heidelberg J."/>
        </authorList>
    </citation>
    <scope>NUCLEOTIDE SEQUENCE [LARGE SCALE GENOMIC DNA]</scope>
    <source>
        <strain evidence="8">ATCC 39541 / Classical Ogawa 395 / O395</strain>
    </source>
</reference>
<keyword evidence="5" id="KW-0574">Periplasm</keyword>
<dbReference type="Gene3D" id="3.40.190.10">
    <property type="entry name" value="Periplasmic binding protein-like II"/>
    <property type="match status" value="2"/>
</dbReference>
<name>A0A0H3AFF2_VIBC3</name>
<evidence type="ECO:0000256" key="2">
    <source>
        <dbReference type="ARBA" id="ARBA00006099"/>
    </source>
</evidence>
<evidence type="ECO:0000256" key="1">
    <source>
        <dbReference type="ARBA" id="ARBA00004418"/>
    </source>
</evidence>